<feature type="domain" description="Sulfatase N-terminal" evidence="7">
    <location>
        <begin position="124"/>
        <end position="412"/>
    </location>
</feature>
<keyword evidence="5 6" id="KW-0472">Membrane</keyword>
<dbReference type="PANTHER" id="PTHR47371">
    <property type="entry name" value="LIPOTEICHOIC ACID SYNTHASE"/>
    <property type="match status" value="1"/>
</dbReference>
<evidence type="ECO:0000256" key="3">
    <source>
        <dbReference type="ARBA" id="ARBA00022692"/>
    </source>
</evidence>
<dbReference type="AlphaFoldDB" id="A0A382F7T9"/>
<dbReference type="InterPro" id="IPR017850">
    <property type="entry name" value="Alkaline_phosphatase_core_sf"/>
</dbReference>
<organism evidence="8">
    <name type="scientific">marine metagenome</name>
    <dbReference type="NCBI Taxonomy" id="408172"/>
    <lineage>
        <taxon>unclassified sequences</taxon>
        <taxon>metagenomes</taxon>
        <taxon>ecological metagenomes</taxon>
    </lineage>
</organism>
<evidence type="ECO:0000259" key="7">
    <source>
        <dbReference type="Pfam" id="PF00884"/>
    </source>
</evidence>
<dbReference type="CDD" id="cd16015">
    <property type="entry name" value="LTA_synthase"/>
    <property type="match status" value="1"/>
</dbReference>
<accession>A0A382F7T9</accession>
<keyword evidence="2" id="KW-1003">Cell membrane</keyword>
<keyword evidence="3 6" id="KW-0812">Transmembrane</keyword>
<sequence>MFHNRLVTLTLEKSFKYITIPNKLMGILFGGLIYFFSLWGTLSQYALRWSDAFFTHDPFVSALALNPVLYFYDTTTFREADFNEEKVRKYYSIIADWLGVDDPDIESLNFTRNIISNNNYDNPPNIVIIFMESVGLNRMGLIGNPYNPTPTLDRLASNGLFFSKFYVPWVSTSRSVFTMVTGIPDLAQNKTSSRNPLIQNQYSIISEFVNYDKYYMIGGSASWANIRSLITYNLKDMELIELGDYDRPRVDVWGISDLDLLREAHDVFSNRDPEKPFFAVVQTAGNHRPYSIPNDNAGFEIKDENEEKLRKAGFRSLDQYNAMRLLDHSIGKFMDMAQSEDYFEHTIFVLFGDHGNADPKAEHMPADDYALRLRSYNVPLIIYSPGFVQQNNLKTVCGLPDLMPTIAGLSGVSYSNKTLGRDILKIKEGLAFVVNKKINPSSYGVLDGKNYLRIFHNGSGMEFHDLQSGNPAQDIKTEKEHEVKKFKELTLGIYETAKYMLYHNQN</sequence>
<dbReference type="SUPFAM" id="SSF53649">
    <property type="entry name" value="Alkaline phosphatase-like"/>
    <property type="match status" value="1"/>
</dbReference>
<name>A0A382F7T9_9ZZZZ</name>
<dbReference type="EMBL" id="UINC01048507">
    <property type="protein sequence ID" value="SVB59116.1"/>
    <property type="molecule type" value="Genomic_DNA"/>
</dbReference>
<feature type="transmembrane region" description="Helical" evidence="6">
    <location>
        <begin position="24"/>
        <end position="42"/>
    </location>
</feature>
<evidence type="ECO:0000313" key="8">
    <source>
        <dbReference type="EMBL" id="SVB59116.1"/>
    </source>
</evidence>
<evidence type="ECO:0000256" key="4">
    <source>
        <dbReference type="ARBA" id="ARBA00022989"/>
    </source>
</evidence>
<dbReference type="GO" id="GO:0005886">
    <property type="term" value="C:plasma membrane"/>
    <property type="evidence" value="ECO:0007669"/>
    <property type="project" value="UniProtKB-SubCell"/>
</dbReference>
<reference evidence="8" key="1">
    <citation type="submission" date="2018-05" db="EMBL/GenBank/DDBJ databases">
        <authorList>
            <person name="Lanie J.A."/>
            <person name="Ng W.-L."/>
            <person name="Kazmierczak K.M."/>
            <person name="Andrzejewski T.M."/>
            <person name="Davidsen T.M."/>
            <person name="Wayne K.J."/>
            <person name="Tettelin H."/>
            <person name="Glass J.I."/>
            <person name="Rusch D."/>
            <person name="Podicherti R."/>
            <person name="Tsui H.-C.T."/>
            <person name="Winkler M.E."/>
        </authorList>
    </citation>
    <scope>NUCLEOTIDE SEQUENCE</scope>
</reference>
<dbReference type="InterPro" id="IPR000917">
    <property type="entry name" value="Sulfatase_N"/>
</dbReference>
<keyword evidence="4 6" id="KW-1133">Transmembrane helix</keyword>
<evidence type="ECO:0000256" key="6">
    <source>
        <dbReference type="SAM" id="Phobius"/>
    </source>
</evidence>
<dbReference type="Gene3D" id="3.40.720.10">
    <property type="entry name" value="Alkaline Phosphatase, subunit A"/>
    <property type="match status" value="1"/>
</dbReference>
<dbReference type="InterPro" id="IPR050448">
    <property type="entry name" value="OpgB/LTA_synthase_biosynth"/>
</dbReference>
<proteinExistence type="predicted"/>
<dbReference type="PANTHER" id="PTHR47371:SF3">
    <property type="entry name" value="PHOSPHOGLYCEROL TRANSFERASE I"/>
    <property type="match status" value="1"/>
</dbReference>
<protein>
    <recommendedName>
        <fullName evidence="7">Sulfatase N-terminal domain-containing protein</fullName>
    </recommendedName>
</protein>
<comment type="subcellular location">
    <subcellularLocation>
        <location evidence="1">Cell membrane</location>
        <topology evidence="1">Multi-pass membrane protein</topology>
    </subcellularLocation>
</comment>
<evidence type="ECO:0000256" key="5">
    <source>
        <dbReference type="ARBA" id="ARBA00023136"/>
    </source>
</evidence>
<dbReference type="Pfam" id="PF00884">
    <property type="entry name" value="Sulfatase"/>
    <property type="match status" value="1"/>
</dbReference>
<evidence type="ECO:0000256" key="1">
    <source>
        <dbReference type="ARBA" id="ARBA00004651"/>
    </source>
</evidence>
<evidence type="ECO:0000256" key="2">
    <source>
        <dbReference type="ARBA" id="ARBA00022475"/>
    </source>
</evidence>
<gene>
    <name evidence="8" type="ORF">METZ01_LOCUS211970</name>
</gene>